<sequence>MSESIASSPGSSKSSSIFGESNHEPCLVCAQPARGLHFQVNSCRACAAFYRRSIKATIVYRCQRGTGNCDVTQKVAGKPICRYCRMKKCKAIGMKLDNLESKFPSFKHENDQSMIFEPSTSHLPETDDDLDVKTAIEAIYLRENPVFIGIGSNMTKRLVVHLNAHFEATKPKGQVTALNDFEMVMKQVFTKAYLIRLAELTMNFDYFSQLNSKERFILFKNFCGVFFYIEIVFKSIEFFGDNLEDHRILLNDKYSVDPRKTVLFNSRTPQEHETIHKLLKPSERIDCLIIPMKKLRMTMFEFAYVAQIVLWSCFEIPDIPQSTHKLANDVIYKISNELHEYYTREMRIANYAPRQAALLRVISVSEFIFRNKQHLQIADRIFNLFDSKINYFNLI</sequence>
<name>A0AC34RRM7_9BILA</name>
<accession>A0AC34RRM7</accession>
<dbReference type="WBParaSite" id="JU765_v2.g9425.t1">
    <property type="protein sequence ID" value="JU765_v2.g9425.t1"/>
    <property type="gene ID" value="JU765_v2.g9425"/>
</dbReference>
<evidence type="ECO:0000313" key="2">
    <source>
        <dbReference type="WBParaSite" id="JU765_v2.g9425.t1"/>
    </source>
</evidence>
<dbReference type="Proteomes" id="UP000887576">
    <property type="component" value="Unplaced"/>
</dbReference>
<organism evidence="1 2">
    <name type="scientific">Panagrolaimus sp. JU765</name>
    <dbReference type="NCBI Taxonomy" id="591449"/>
    <lineage>
        <taxon>Eukaryota</taxon>
        <taxon>Metazoa</taxon>
        <taxon>Ecdysozoa</taxon>
        <taxon>Nematoda</taxon>
        <taxon>Chromadorea</taxon>
        <taxon>Rhabditida</taxon>
        <taxon>Tylenchina</taxon>
        <taxon>Panagrolaimomorpha</taxon>
        <taxon>Panagrolaimoidea</taxon>
        <taxon>Panagrolaimidae</taxon>
        <taxon>Panagrolaimus</taxon>
    </lineage>
</organism>
<proteinExistence type="predicted"/>
<protein>
    <submittedName>
        <fullName evidence="2">Uncharacterized protein</fullName>
    </submittedName>
</protein>
<reference evidence="2" key="1">
    <citation type="submission" date="2022-11" db="UniProtKB">
        <authorList>
            <consortium name="WormBaseParasite"/>
        </authorList>
    </citation>
    <scope>IDENTIFICATION</scope>
</reference>
<evidence type="ECO:0000313" key="1">
    <source>
        <dbReference type="Proteomes" id="UP000887576"/>
    </source>
</evidence>